<comment type="caution">
    <text evidence="2">The sequence shown here is derived from an EMBL/GenBank/DDBJ whole genome shotgun (WGS) entry which is preliminary data.</text>
</comment>
<dbReference type="SUPFAM" id="SSF103657">
    <property type="entry name" value="BAR/IMD domain-like"/>
    <property type="match status" value="1"/>
</dbReference>
<evidence type="ECO:0000313" key="2">
    <source>
        <dbReference type="EMBL" id="OQR95315.1"/>
    </source>
</evidence>
<dbReference type="InterPro" id="IPR004148">
    <property type="entry name" value="BAR_dom"/>
</dbReference>
<dbReference type="GO" id="GO:0005737">
    <property type="term" value="C:cytoplasm"/>
    <property type="evidence" value="ECO:0007669"/>
    <property type="project" value="InterPro"/>
</dbReference>
<dbReference type="Gene3D" id="1.20.1270.60">
    <property type="entry name" value="Arfaptin homology (AH) domain/BAR domain"/>
    <property type="match status" value="1"/>
</dbReference>
<dbReference type="OrthoDB" id="58668at2759"/>
<keyword evidence="3" id="KW-1185">Reference proteome</keyword>
<evidence type="ECO:0000313" key="3">
    <source>
        <dbReference type="Proteomes" id="UP000243579"/>
    </source>
</evidence>
<accession>A0A1V9ZBE2</accession>
<dbReference type="InterPro" id="IPR027267">
    <property type="entry name" value="AH/BAR_dom_sf"/>
</dbReference>
<feature type="domain" description="BAR" evidence="1">
    <location>
        <begin position="36"/>
        <end position="219"/>
    </location>
</feature>
<proteinExistence type="predicted"/>
<dbReference type="Proteomes" id="UP000243579">
    <property type="component" value="Unassembled WGS sequence"/>
</dbReference>
<sequence length="337" mass="36552">MANWMRSGLQNVVDGSRRLKEEILQNAGVYGAGYSDPVLEARTQRFAQHSAAIERLHAATVAYTKQLDALSIASATLVHEFKGQLARASECLESLHWTLKRHVVDVSAAMLTDKVIKPLARLKQDAAATQKTIQMRKQKILDFDALRRSTGTSRPSAEAQARLRTSEEAVVAVTTQLNSALDGLDAQRGYLLRNELLTLSASHVFGSTKSHETYQQLIPLMPGIAFRLSELSAQAKAVSGLVDPTTGPVLGVLDYAGPNSVLSSPLNSMNLIDLSTVDVPRLNDADPFQTMHCAQQLARETYTEAPTALSPIATRDATPTTTSNPANAFDIGLDWMS</sequence>
<organism evidence="2 3">
    <name type="scientific">Achlya hypogyna</name>
    <name type="common">Oomycete</name>
    <name type="synonym">Protoachlya hypogyna</name>
    <dbReference type="NCBI Taxonomy" id="1202772"/>
    <lineage>
        <taxon>Eukaryota</taxon>
        <taxon>Sar</taxon>
        <taxon>Stramenopiles</taxon>
        <taxon>Oomycota</taxon>
        <taxon>Saprolegniomycetes</taxon>
        <taxon>Saprolegniales</taxon>
        <taxon>Achlyaceae</taxon>
        <taxon>Achlya</taxon>
    </lineage>
</organism>
<name>A0A1V9ZBE2_ACHHY</name>
<evidence type="ECO:0000259" key="1">
    <source>
        <dbReference type="Pfam" id="PF03114"/>
    </source>
</evidence>
<gene>
    <name evidence="2" type="ORF">ACHHYP_00122</name>
</gene>
<dbReference type="STRING" id="1202772.A0A1V9ZBE2"/>
<protein>
    <recommendedName>
        <fullName evidence="1">BAR domain-containing protein</fullName>
    </recommendedName>
</protein>
<reference evidence="2 3" key="1">
    <citation type="journal article" date="2014" name="Genome Biol. Evol.">
        <title>The secreted proteins of Achlya hypogyna and Thraustotheca clavata identify the ancestral oomycete secretome and reveal gene acquisitions by horizontal gene transfer.</title>
        <authorList>
            <person name="Misner I."/>
            <person name="Blouin N."/>
            <person name="Leonard G."/>
            <person name="Richards T.A."/>
            <person name="Lane C.E."/>
        </authorList>
    </citation>
    <scope>NUCLEOTIDE SEQUENCE [LARGE SCALE GENOMIC DNA]</scope>
    <source>
        <strain evidence="2 3">ATCC 48635</strain>
    </source>
</reference>
<dbReference type="Pfam" id="PF03114">
    <property type="entry name" value="BAR"/>
    <property type="match status" value="1"/>
</dbReference>
<dbReference type="AlphaFoldDB" id="A0A1V9ZBE2"/>
<dbReference type="EMBL" id="JNBR01000329">
    <property type="protein sequence ID" value="OQR95315.1"/>
    <property type="molecule type" value="Genomic_DNA"/>
</dbReference>